<reference evidence="1" key="1">
    <citation type="submission" date="2017-02" db="UniProtKB">
        <authorList>
            <consortium name="WormBaseParasite"/>
        </authorList>
    </citation>
    <scope>IDENTIFICATION</scope>
</reference>
<dbReference type="STRING" id="102285.A0A0R3T302"/>
<evidence type="ECO:0000313" key="1">
    <source>
        <dbReference type="WBParaSite" id="HNAJ_0000135601-mRNA-1"/>
    </source>
</evidence>
<dbReference type="Gene3D" id="1.25.40.20">
    <property type="entry name" value="Ankyrin repeat-containing domain"/>
    <property type="match status" value="1"/>
</dbReference>
<organism evidence="1">
    <name type="scientific">Rodentolepis nana</name>
    <name type="common">Dwarf tapeworm</name>
    <name type="synonym">Hymenolepis nana</name>
    <dbReference type="NCBI Taxonomy" id="102285"/>
    <lineage>
        <taxon>Eukaryota</taxon>
        <taxon>Metazoa</taxon>
        <taxon>Spiralia</taxon>
        <taxon>Lophotrochozoa</taxon>
        <taxon>Platyhelminthes</taxon>
        <taxon>Cestoda</taxon>
        <taxon>Eucestoda</taxon>
        <taxon>Cyclophyllidea</taxon>
        <taxon>Hymenolepididae</taxon>
        <taxon>Rodentolepis</taxon>
    </lineage>
</organism>
<proteinExistence type="predicted"/>
<dbReference type="SUPFAM" id="SSF48403">
    <property type="entry name" value="Ankyrin repeat"/>
    <property type="match status" value="1"/>
</dbReference>
<dbReference type="WBParaSite" id="HNAJ_0000135601-mRNA-1">
    <property type="protein sequence ID" value="HNAJ_0000135601-mRNA-1"/>
    <property type="gene ID" value="HNAJ_0000135601"/>
</dbReference>
<name>A0A0R3T302_RODNA</name>
<sequence>LHHACSLQRVHLVCLLLRRLANHEIRDKDGRRPIDVAIDTAHADIVTLLRLQPLHSDSRVSQW</sequence>
<dbReference type="AlphaFoldDB" id="A0A0R3T302"/>
<accession>A0A0R3T302</accession>
<protein>
    <submittedName>
        <fullName evidence="1">ANK_REP_REGION domain-containing protein</fullName>
    </submittedName>
</protein>
<dbReference type="InterPro" id="IPR036770">
    <property type="entry name" value="Ankyrin_rpt-contain_sf"/>
</dbReference>